<dbReference type="NCBIfam" id="NF033482">
    <property type="entry name" value="RiPP_thiocil"/>
    <property type="match status" value="1"/>
</dbReference>
<dbReference type="RefSeq" id="WP_184612506.1">
    <property type="nucleotide sequence ID" value="NZ_BOOS01000015.1"/>
</dbReference>
<gene>
    <name evidence="1" type="ORF">BJ981_003614</name>
</gene>
<evidence type="ECO:0000313" key="2">
    <source>
        <dbReference type="Proteomes" id="UP000588112"/>
    </source>
</evidence>
<dbReference type="AlphaFoldDB" id="A0A7W8Z614"/>
<evidence type="ECO:0008006" key="3">
    <source>
        <dbReference type="Google" id="ProtNLM"/>
    </source>
</evidence>
<organism evidence="1 2">
    <name type="scientific">Sphaerisporangium krabiense</name>
    <dbReference type="NCBI Taxonomy" id="763782"/>
    <lineage>
        <taxon>Bacteria</taxon>
        <taxon>Bacillati</taxon>
        <taxon>Actinomycetota</taxon>
        <taxon>Actinomycetes</taxon>
        <taxon>Streptosporangiales</taxon>
        <taxon>Streptosporangiaceae</taxon>
        <taxon>Sphaerisporangium</taxon>
    </lineage>
</organism>
<dbReference type="EMBL" id="JACHBR010000001">
    <property type="protein sequence ID" value="MBB5627915.1"/>
    <property type="molecule type" value="Genomic_DNA"/>
</dbReference>
<sequence>MHSLDLHAVELPADGLLIENMPEAAALATWGTSGTASTASCPFSTASTAMTAGTAS</sequence>
<evidence type="ECO:0000313" key="1">
    <source>
        <dbReference type="EMBL" id="MBB5627915.1"/>
    </source>
</evidence>
<keyword evidence="2" id="KW-1185">Reference proteome</keyword>
<protein>
    <recommendedName>
        <fullName evidence="3">Thiocillin family RiPP</fullName>
    </recommendedName>
</protein>
<dbReference type="InterPro" id="IPR049803">
    <property type="entry name" value="RiPP_thiocil-like"/>
</dbReference>
<proteinExistence type="predicted"/>
<comment type="caution">
    <text evidence="1">The sequence shown here is derived from an EMBL/GenBank/DDBJ whole genome shotgun (WGS) entry which is preliminary data.</text>
</comment>
<accession>A0A7W8Z614</accession>
<dbReference type="Proteomes" id="UP000588112">
    <property type="component" value="Unassembled WGS sequence"/>
</dbReference>
<name>A0A7W8Z614_9ACTN</name>
<reference evidence="1 2" key="1">
    <citation type="submission" date="2020-08" db="EMBL/GenBank/DDBJ databases">
        <title>Sequencing the genomes of 1000 actinobacteria strains.</title>
        <authorList>
            <person name="Klenk H.-P."/>
        </authorList>
    </citation>
    <scope>NUCLEOTIDE SEQUENCE [LARGE SCALE GENOMIC DNA]</scope>
    <source>
        <strain evidence="1 2">DSM 45790</strain>
    </source>
</reference>